<gene>
    <name evidence="1" type="ORF">GCM10008955_31370</name>
</gene>
<comment type="caution">
    <text evidence="1">The sequence shown here is derived from an EMBL/GenBank/DDBJ whole genome shotgun (WGS) entry which is preliminary data.</text>
</comment>
<keyword evidence="2" id="KW-1185">Reference proteome</keyword>
<accession>A0ABQ2EZA2</accession>
<reference evidence="2" key="1">
    <citation type="journal article" date="2019" name="Int. J. Syst. Evol. Microbiol.">
        <title>The Global Catalogue of Microorganisms (GCM) 10K type strain sequencing project: providing services to taxonomists for standard genome sequencing and annotation.</title>
        <authorList>
            <consortium name="The Broad Institute Genomics Platform"/>
            <consortium name="The Broad Institute Genome Sequencing Center for Infectious Disease"/>
            <person name="Wu L."/>
            <person name="Ma J."/>
        </authorList>
    </citation>
    <scope>NUCLEOTIDE SEQUENCE [LARGE SCALE GENOMIC DNA]</scope>
    <source>
        <strain evidence="2">JCM 30331</strain>
    </source>
</reference>
<proteinExistence type="predicted"/>
<dbReference type="EMBL" id="BMPP01000014">
    <property type="protein sequence ID" value="GGK35165.1"/>
    <property type="molecule type" value="Genomic_DNA"/>
</dbReference>
<protein>
    <submittedName>
        <fullName evidence="1">Uncharacterized protein</fullName>
    </submittedName>
</protein>
<sequence length="71" mass="8058">MTPQSLLDTNTALIRQELARKNARTPSFSVSHRGVGQARNGMKYHIFRFVHPRWGDQPAHSRLPAIPRNAP</sequence>
<dbReference type="Proteomes" id="UP000647587">
    <property type="component" value="Unassembled WGS sequence"/>
</dbReference>
<evidence type="ECO:0000313" key="2">
    <source>
        <dbReference type="Proteomes" id="UP000647587"/>
    </source>
</evidence>
<evidence type="ECO:0000313" key="1">
    <source>
        <dbReference type="EMBL" id="GGK35165.1"/>
    </source>
</evidence>
<name>A0ABQ2EZA2_9DEIO</name>
<organism evidence="1 2">
    <name type="scientific">Deinococcus malanensis</name>
    <dbReference type="NCBI Taxonomy" id="1706855"/>
    <lineage>
        <taxon>Bacteria</taxon>
        <taxon>Thermotogati</taxon>
        <taxon>Deinococcota</taxon>
        <taxon>Deinococci</taxon>
        <taxon>Deinococcales</taxon>
        <taxon>Deinococcaceae</taxon>
        <taxon>Deinococcus</taxon>
    </lineage>
</organism>